<keyword evidence="3 10" id="KW-0813">Transport</keyword>
<dbReference type="PANTHER" id="PTHR15952">
    <property type="entry name" value="EXPORTIN-T/LOS1"/>
    <property type="match status" value="1"/>
</dbReference>
<dbReference type="Gene3D" id="1.25.10.10">
    <property type="entry name" value="Leucine-rich Repeat Variant"/>
    <property type="match status" value="1"/>
</dbReference>
<evidence type="ECO:0000313" key="13">
    <source>
        <dbReference type="EMBL" id="CAB3267799.1"/>
    </source>
</evidence>
<feature type="domain" description="Exportin-T C-terminal" evidence="12">
    <location>
        <begin position="338"/>
        <end position="990"/>
    </location>
</feature>
<sequence>MEDDVIRGLGPMADQYTHSKAVAYFEQIKSSNQGVEICATCLAQGTYQEDHVNFFLWQVLEHQIKCRHDVLPQNLTDGLRAALLMWLQNYSKQATRELPTYLRNKAAQVFALAFAKEYLTHWTTFISDVMYTALGENPFSESVSEKGRDMYLRILLAIDSEVVDRTIDHTTAVQNHNQLLKDTMRERCVPQMVNSWYGILVNYKQSKCIAPCLQVVGAYITWIDINLIANHRFMELIYGFLSSSYPMATREAACDCLREIAVKGMLPIDKLALIETLWGALMATDVLATEGDENIDLVIKLSKLVAAMASTLIDAWNKLAKASSSNGNYQEVSLLVSAIQSKLATCIKMFGHEDDDVSAQCIDFMRDFIDMQKRTQGIYQEKGVLFNELFYVIVKKLKYDPDYQFDNEGEEEVEFQEYLKSIKIIYDNLALLAPDLAIQNVQALVNETLSQWQTAPFNDVEVAIRVLYMLGESLPSNLSAHFSTEKNKNYPLYEMMTQLVTTGVSNHSHSAVRLQFFETVVRYDRYFPVAATDGNQHQVVANTTQAFLDHRGLRSSCPKVRSRCAYLFSRFVKTVGKQLTPFGEEILTQLESLLVLDPSTGVERALSRDDQLFVYELAGNVIVNSNFDGQKRAALMTSLLRPLVEEFGPLVAKMMELASVEKPIPNSKEPTESEICATTLNYAMSYASRTSKAFSNKQTMSQSGCAHVYTDALKVFLSALDTNVHKQILHTGVRQYLHRMVICMEDEVLPFVPITVRHLISNDQSRSLHDFIPLLNQIVNKFKKLIEPFLQEVFMLVVRAVFELLSIHNGDAVATSSDDDARMIRRTYFQFLFALVSNGVAGVILRQAPSDTEMVLSTLIQGAGEFPDPISQKICFGVLAKLVEAWDESYSGINCWEFVRKSVVPVCFLAPLKSTFDLSDAQTVLALGESAHLLKTVHTKKECNLENYLRQEYLPSLNTSTPVIDEYCQALREMNLKQFRSYLKMFFTRAKT</sequence>
<dbReference type="GO" id="GO:0071528">
    <property type="term" value="P:tRNA re-export from nucleus"/>
    <property type="evidence" value="ECO:0007669"/>
    <property type="project" value="UniProtKB-UniRule"/>
</dbReference>
<evidence type="ECO:0000256" key="10">
    <source>
        <dbReference type="RuleBase" id="RU366037"/>
    </source>
</evidence>
<keyword evidence="4 10" id="KW-0963">Cytoplasm</keyword>
<evidence type="ECO:0000256" key="7">
    <source>
        <dbReference type="ARBA" id="ARBA00023242"/>
    </source>
</evidence>
<reference evidence="13" key="1">
    <citation type="submission" date="2020-04" db="EMBL/GenBank/DDBJ databases">
        <authorList>
            <person name="Neveu A P."/>
        </authorList>
    </citation>
    <scope>NUCLEOTIDE SEQUENCE</scope>
    <source>
        <tissue evidence="13">Whole embryo</tissue>
    </source>
</reference>
<evidence type="ECO:0000256" key="8">
    <source>
        <dbReference type="ARBA" id="ARBA00029784"/>
    </source>
</evidence>
<dbReference type="InterPro" id="IPR013598">
    <property type="entry name" value="Exportin-1/Importin-b-like"/>
</dbReference>
<dbReference type="AlphaFoldDB" id="A0A6F9DXD6"/>
<dbReference type="InterPro" id="IPR016024">
    <property type="entry name" value="ARM-type_fold"/>
</dbReference>
<dbReference type="SUPFAM" id="SSF48371">
    <property type="entry name" value="ARM repeat"/>
    <property type="match status" value="1"/>
</dbReference>
<evidence type="ECO:0000256" key="1">
    <source>
        <dbReference type="ARBA" id="ARBA00004496"/>
    </source>
</evidence>
<evidence type="ECO:0000256" key="3">
    <source>
        <dbReference type="ARBA" id="ARBA00022448"/>
    </source>
</evidence>
<feature type="domain" description="Exportin-1/Importin-beta-like" evidence="11">
    <location>
        <begin position="99"/>
        <end position="257"/>
    </location>
</feature>
<evidence type="ECO:0000256" key="2">
    <source>
        <dbReference type="ARBA" id="ARBA00018928"/>
    </source>
</evidence>
<evidence type="ECO:0000256" key="9">
    <source>
        <dbReference type="ARBA" id="ARBA00032199"/>
    </source>
</evidence>
<evidence type="ECO:0000256" key="5">
    <source>
        <dbReference type="ARBA" id="ARBA00022555"/>
    </source>
</evidence>
<evidence type="ECO:0000256" key="6">
    <source>
        <dbReference type="ARBA" id="ARBA00022884"/>
    </source>
</evidence>
<name>A0A6F9DXD6_9ASCI</name>
<keyword evidence="7 10" id="KW-0539">Nucleus</keyword>
<comment type="subcellular location">
    <subcellularLocation>
        <location evidence="1 10">Cytoplasm</location>
    </subcellularLocation>
    <subcellularLocation>
        <location evidence="10">Nucleus</location>
    </subcellularLocation>
    <text evidence="10">Shuttles between the nucleus and the cytoplasm.</text>
</comment>
<dbReference type="InterPro" id="IPR040017">
    <property type="entry name" value="XPOT"/>
</dbReference>
<accession>A0A6F9DXD6</accession>
<gene>
    <name evidence="13" type="primary">Xpot</name>
</gene>
<dbReference type="PANTHER" id="PTHR15952:SF11">
    <property type="entry name" value="EXPORTIN-T"/>
    <property type="match status" value="1"/>
</dbReference>
<dbReference type="EMBL" id="LR791937">
    <property type="protein sequence ID" value="CAB3267799.1"/>
    <property type="molecule type" value="mRNA"/>
</dbReference>
<evidence type="ECO:0000259" key="12">
    <source>
        <dbReference type="Pfam" id="PF19282"/>
    </source>
</evidence>
<keyword evidence="6 10" id="KW-0694">RNA-binding</keyword>
<dbReference type="GO" id="GO:0000049">
    <property type="term" value="F:tRNA binding"/>
    <property type="evidence" value="ECO:0007669"/>
    <property type="project" value="UniProtKB-UniRule"/>
</dbReference>
<proteinExistence type="evidence at transcript level"/>
<keyword evidence="5 10" id="KW-0820">tRNA-binding</keyword>
<dbReference type="Pfam" id="PF19282">
    <property type="entry name" value="Exportin-T"/>
    <property type="match status" value="1"/>
</dbReference>
<dbReference type="InterPro" id="IPR045546">
    <property type="entry name" value="Exportin-T_C"/>
</dbReference>
<dbReference type="GO" id="GO:0031267">
    <property type="term" value="F:small GTPase binding"/>
    <property type="evidence" value="ECO:0007669"/>
    <property type="project" value="InterPro"/>
</dbReference>
<organism evidence="13">
    <name type="scientific">Phallusia mammillata</name>
    <dbReference type="NCBI Taxonomy" id="59560"/>
    <lineage>
        <taxon>Eukaryota</taxon>
        <taxon>Metazoa</taxon>
        <taxon>Chordata</taxon>
        <taxon>Tunicata</taxon>
        <taxon>Ascidiacea</taxon>
        <taxon>Phlebobranchia</taxon>
        <taxon>Ascidiidae</taxon>
        <taxon>Phallusia</taxon>
    </lineage>
</organism>
<dbReference type="GO" id="GO:0005737">
    <property type="term" value="C:cytoplasm"/>
    <property type="evidence" value="ECO:0007669"/>
    <property type="project" value="UniProtKB-SubCell"/>
</dbReference>
<comment type="function">
    <text evidence="10">tRNA nucleus export receptor which facilitates tRNA translocation across the nuclear pore complex.</text>
</comment>
<dbReference type="Pfam" id="PF08389">
    <property type="entry name" value="Xpo1"/>
    <property type="match status" value="1"/>
</dbReference>
<evidence type="ECO:0000259" key="11">
    <source>
        <dbReference type="Pfam" id="PF08389"/>
    </source>
</evidence>
<dbReference type="GO" id="GO:0005643">
    <property type="term" value="C:nuclear pore"/>
    <property type="evidence" value="ECO:0007669"/>
    <property type="project" value="TreeGrafter"/>
</dbReference>
<dbReference type="FunFam" id="1.25.10.10:FF:001505">
    <property type="entry name" value="Exportin-T"/>
    <property type="match status" value="1"/>
</dbReference>
<dbReference type="GO" id="GO:0016363">
    <property type="term" value="C:nuclear matrix"/>
    <property type="evidence" value="ECO:0007669"/>
    <property type="project" value="TreeGrafter"/>
</dbReference>
<evidence type="ECO:0000256" key="4">
    <source>
        <dbReference type="ARBA" id="ARBA00022490"/>
    </source>
</evidence>
<dbReference type="InterPro" id="IPR011989">
    <property type="entry name" value="ARM-like"/>
</dbReference>
<protein>
    <recommendedName>
        <fullName evidence="2 10">Exportin-T</fullName>
    </recommendedName>
    <alternativeName>
        <fullName evidence="8 10">Exportin(tRNA)</fullName>
    </alternativeName>
    <alternativeName>
        <fullName evidence="9 10">tRNA exportin</fullName>
    </alternativeName>
</protein>
<comment type="similarity">
    <text evidence="10">Belongs to the exportin family.</text>
</comment>